<sequence length="89" mass="10181">MDRTDRIRQKPYTVMDRGDRVADRHIFSRHKTLADHWLGFLFQAEVLLKIEADIALVTTQTNSVDHCLSGSSDVGSALSEYSCYFNNVF</sequence>
<accession>A0ABR8ET87</accession>
<gene>
    <name evidence="1" type="ORF">H6G95_08815</name>
</gene>
<evidence type="ECO:0000313" key="2">
    <source>
        <dbReference type="Proteomes" id="UP000604661"/>
    </source>
</evidence>
<proteinExistence type="predicted"/>
<evidence type="ECO:0000313" key="1">
    <source>
        <dbReference type="EMBL" id="MBD2560714.1"/>
    </source>
</evidence>
<name>A0ABR8ET87_NOSLI</name>
<dbReference type="Proteomes" id="UP000604661">
    <property type="component" value="Unassembled WGS sequence"/>
</dbReference>
<protein>
    <submittedName>
        <fullName evidence="1">Uncharacterized protein</fullName>
    </submittedName>
</protein>
<organism evidence="1 2">
    <name type="scientific">Nostoc linckia FACHB-391</name>
    <dbReference type="NCBI Taxonomy" id="2692906"/>
    <lineage>
        <taxon>Bacteria</taxon>
        <taxon>Bacillati</taxon>
        <taxon>Cyanobacteriota</taxon>
        <taxon>Cyanophyceae</taxon>
        <taxon>Nostocales</taxon>
        <taxon>Nostocaceae</taxon>
        <taxon>Nostoc</taxon>
    </lineage>
</organism>
<keyword evidence="2" id="KW-1185">Reference proteome</keyword>
<reference evidence="1 2" key="1">
    <citation type="journal article" date="2020" name="ISME J.">
        <title>Comparative genomics reveals insights into cyanobacterial evolution and habitat adaptation.</title>
        <authorList>
            <person name="Chen M.Y."/>
            <person name="Teng W.K."/>
            <person name="Zhao L."/>
            <person name="Hu C.X."/>
            <person name="Zhou Y.K."/>
            <person name="Han B.P."/>
            <person name="Song L.R."/>
            <person name="Shu W.S."/>
        </authorList>
    </citation>
    <scope>NUCLEOTIDE SEQUENCE [LARGE SCALE GENOMIC DNA]</scope>
    <source>
        <strain evidence="1 2">FACHB-391</strain>
    </source>
</reference>
<dbReference type="EMBL" id="JACJTE010000006">
    <property type="protein sequence ID" value="MBD2560714.1"/>
    <property type="molecule type" value="Genomic_DNA"/>
</dbReference>
<comment type="caution">
    <text evidence="1">The sequence shown here is derived from an EMBL/GenBank/DDBJ whole genome shotgun (WGS) entry which is preliminary data.</text>
</comment>